<organism evidence="1 2">
    <name type="scientific">Eumeta variegata</name>
    <name type="common">Bagworm moth</name>
    <name type="synonym">Eumeta japonica</name>
    <dbReference type="NCBI Taxonomy" id="151549"/>
    <lineage>
        <taxon>Eukaryota</taxon>
        <taxon>Metazoa</taxon>
        <taxon>Ecdysozoa</taxon>
        <taxon>Arthropoda</taxon>
        <taxon>Hexapoda</taxon>
        <taxon>Insecta</taxon>
        <taxon>Pterygota</taxon>
        <taxon>Neoptera</taxon>
        <taxon>Endopterygota</taxon>
        <taxon>Lepidoptera</taxon>
        <taxon>Glossata</taxon>
        <taxon>Ditrysia</taxon>
        <taxon>Tineoidea</taxon>
        <taxon>Psychidae</taxon>
        <taxon>Oiketicinae</taxon>
        <taxon>Eumeta</taxon>
    </lineage>
</organism>
<dbReference type="EMBL" id="BGZK01000053">
    <property type="protein sequence ID" value="GBP12862.1"/>
    <property type="molecule type" value="Genomic_DNA"/>
</dbReference>
<gene>
    <name evidence="1" type="ORF">EVAR_6173_1</name>
</gene>
<proteinExistence type="predicted"/>
<accession>A0A4C1TEH0</accession>
<evidence type="ECO:0000313" key="2">
    <source>
        <dbReference type="Proteomes" id="UP000299102"/>
    </source>
</evidence>
<dbReference type="AlphaFoldDB" id="A0A4C1TEH0"/>
<comment type="caution">
    <text evidence="1">The sequence shown here is derived from an EMBL/GenBank/DDBJ whole genome shotgun (WGS) entry which is preliminary data.</text>
</comment>
<evidence type="ECO:0000313" key="1">
    <source>
        <dbReference type="EMBL" id="GBP12862.1"/>
    </source>
</evidence>
<dbReference type="Proteomes" id="UP000299102">
    <property type="component" value="Unassembled WGS sequence"/>
</dbReference>
<keyword evidence="2" id="KW-1185">Reference proteome</keyword>
<reference evidence="1 2" key="1">
    <citation type="journal article" date="2019" name="Commun. Biol.">
        <title>The bagworm genome reveals a unique fibroin gene that provides high tensile strength.</title>
        <authorList>
            <person name="Kono N."/>
            <person name="Nakamura H."/>
            <person name="Ohtoshi R."/>
            <person name="Tomita M."/>
            <person name="Numata K."/>
            <person name="Arakawa K."/>
        </authorList>
    </citation>
    <scope>NUCLEOTIDE SEQUENCE [LARGE SCALE GENOMIC DNA]</scope>
</reference>
<sequence>MEIGCVNEINNLKFTFRCNPFPLGEPTNSTKISRDYNEISMLEEPLRGVTRKMALMRANGVSGLPRRRFQPVYSYPRITSYGQTGLSAIGIRCISLWFSLRLNACSELETCTVYNRLRNPIFRFRRVSNAPRIV</sequence>
<name>A0A4C1TEH0_EUMVA</name>
<protein>
    <submittedName>
        <fullName evidence="1">Uncharacterized protein</fullName>
    </submittedName>
</protein>